<accession>A0ABV8T4E1</accession>
<dbReference type="InterPro" id="IPR039425">
    <property type="entry name" value="RNA_pol_sigma-70-like"/>
</dbReference>
<evidence type="ECO:0000256" key="2">
    <source>
        <dbReference type="ARBA" id="ARBA00023015"/>
    </source>
</evidence>
<keyword evidence="2" id="KW-0805">Transcription regulation</keyword>
<feature type="domain" description="RNA polymerase sigma-70 region 2" evidence="5">
    <location>
        <begin position="11"/>
        <end position="76"/>
    </location>
</feature>
<dbReference type="Gene3D" id="1.10.10.10">
    <property type="entry name" value="Winged helix-like DNA-binding domain superfamily/Winged helix DNA-binding domain"/>
    <property type="match status" value="1"/>
</dbReference>
<dbReference type="InterPro" id="IPR013325">
    <property type="entry name" value="RNA_pol_sigma_r2"/>
</dbReference>
<comment type="similarity">
    <text evidence="1">Belongs to the sigma-70 factor family. ECF subfamily.</text>
</comment>
<keyword evidence="3" id="KW-0731">Sigma factor</keyword>
<dbReference type="InterPro" id="IPR036388">
    <property type="entry name" value="WH-like_DNA-bd_sf"/>
</dbReference>
<evidence type="ECO:0000313" key="7">
    <source>
        <dbReference type="EMBL" id="MFC4314776.1"/>
    </source>
</evidence>
<dbReference type="InterPro" id="IPR007627">
    <property type="entry name" value="RNA_pol_sigma70_r2"/>
</dbReference>
<dbReference type="InterPro" id="IPR013249">
    <property type="entry name" value="RNA_pol_sigma70_r4_t2"/>
</dbReference>
<dbReference type="InterPro" id="IPR014284">
    <property type="entry name" value="RNA_pol_sigma-70_dom"/>
</dbReference>
<keyword evidence="4" id="KW-0804">Transcription</keyword>
<name>A0ABV8T4E1_9GAMM</name>
<reference evidence="8" key="1">
    <citation type="journal article" date="2019" name="Int. J. Syst. Evol. Microbiol.">
        <title>The Global Catalogue of Microorganisms (GCM) 10K type strain sequencing project: providing services to taxonomists for standard genome sequencing and annotation.</title>
        <authorList>
            <consortium name="The Broad Institute Genomics Platform"/>
            <consortium name="The Broad Institute Genome Sequencing Center for Infectious Disease"/>
            <person name="Wu L."/>
            <person name="Ma J."/>
        </authorList>
    </citation>
    <scope>NUCLEOTIDE SEQUENCE [LARGE SCALE GENOMIC DNA]</scope>
    <source>
        <strain evidence="8">CGMCC 1.10759</strain>
    </source>
</reference>
<dbReference type="RefSeq" id="WP_380606237.1">
    <property type="nucleotide sequence ID" value="NZ_JBHSDU010000015.1"/>
</dbReference>
<evidence type="ECO:0000256" key="1">
    <source>
        <dbReference type="ARBA" id="ARBA00010641"/>
    </source>
</evidence>
<organism evidence="7 8">
    <name type="scientific">Steroidobacter flavus</name>
    <dbReference type="NCBI Taxonomy" id="1842136"/>
    <lineage>
        <taxon>Bacteria</taxon>
        <taxon>Pseudomonadati</taxon>
        <taxon>Pseudomonadota</taxon>
        <taxon>Gammaproteobacteria</taxon>
        <taxon>Steroidobacterales</taxon>
        <taxon>Steroidobacteraceae</taxon>
        <taxon>Steroidobacter</taxon>
    </lineage>
</organism>
<sequence length="189" mass="21389">MSGNPFLFDVFMACRARLARVVSRIVPPHEIEDIVQETYVLVCQSKTQKEIARPLGFMVKTARNLALDHIKRAEWRLASSLDEQMEALLEAAADPNDDTFKRAASDEEFARFCEVVRQLPVQCRRVFVLKKVYGYSQKEIARELNLSEHTVEKHVAKGLEICARHLLASDASNASMDTAKRRSAARARG</sequence>
<dbReference type="SUPFAM" id="SSF88946">
    <property type="entry name" value="Sigma2 domain of RNA polymerase sigma factors"/>
    <property type="match status" value="1"/>
</dbReference>
<evidence type="ECO:0000259" key="6">
    <source>
        <dbReference type="Pfam" id="PF08281"/>
    </source>
</evidence>
<gene>
    <name evidence="7" type="ORF">ACFPN2_37275</name>
</gene>
<dbReference type="PANTHER" id="PTHR43133:SF63">
    <property type="entry name" value="RNA POLYMERASE SIGMA FACTOR FECI-RELATED"/>
    <property type="match status" value="1"/>
</dbReference>
<dbReference type="EMBL" id="JBHSDU010000015">
    <property type="protein sequence ID" value="MFC4314776.1"/>
    <property type="molecule type" value="Genomic_DNA"/>
</dbReference>
<dbReference type="Pfam" id="PF04542">
    <property type="entry name" value="Sigma70_r2"/>
    <property type="match status" value="1"/>
</dbReference>
<evidence type="ECO:0000259" key="5">
    <source>
        <dbReference type="Pfam" id="PF04542"/>
    </source>
</evidence>
<feature type="domain" description="RNA polymerase sigma factor 70 region 4 type 2" evidence="6">
    <location>
        <begin position="115"/>
        <end position="160"/>
    </location>
</feature>
<dbReference type="PANTHER" id="PTHR43133">
    <property type="entry name" value="RNA POLYMERASE ECF-TYPE SIGMA FACTO"/>
    <property type="match status" value="1"/>
</dbReference>
<proteinExistence type="inferred from homology"/>
<dbReference type="NCBIfam" id="TIGR02937">
    <property type="entry name" value="sigma70-ECF"/>
    <property type="match status" value="1"/>
</dbReference>
<dbReference type="InterPro" id="IPR013324">
    <property type="entry name" value="RNA_pol_sigma_r3/r4-like"/>
</dbReference>
<dbReference type="Gene3D" id="1.10.1740.10">
    <property type="match status" value="1"/>
</dbReference>
<comment type="caution">
    <text evidence="7">The sequence shown here is derived from an EMBL/GenBank/DDBJ whole genome shotgun (WGS) entry which is preliminary data.</text>
</comment>
<evidence type="ECO:0000256" key="4">
    <source>
        <dbReference type="ARBA" id="ARBA00023163"/>
    </source>
</evidence>
<dbReference type="Pfam" id="PF08281">
    <property type="entry name" value="Sigma70_r4_2"/>
    <property type="match status" value="1"/>
</dbReference>
<evidence type="ECO:0000256" key="3">
    <source>
        <dbReference type="ARBA" id="ARBA00023082"/>
    </source>
</evidence>
<keyword evidence="8" id="KW-1185">Reference proteome</keyword>
<dbReference type="SUPFAM" id="SSF88659">
    <property type="entry name" value="Sigma3 and sigma4 domains of RNA polymerase sigma factors"/>
    <property type="match status" value="1"/>
</dbReference>
<evidence type="ECO:0000313" key="8">
    <source>
        <dbReference type="Proteomes" id="UP001595904"/>
    </source>
</evidence>
<dbReference type="Proteomes" id="UP001595904">
    <property type="component" value="Unassembled WGS sequence"/>
</dbReference>
<protein>
    <submittedName>
        <fullName evidence="7">RNA polymerase sigma factor</fullName>
    </submittedName>
</protein>